<organism evidence="1">
    <name type="scientific">Picea glauca</name>
    <name type="common">White spruce</name>
    <name type="synonym">Pinus glauca</name>
    <dbReference type="NCBI Taxonomy" id="3330"/>
    <lineage>
        <taxon>Eukaryota</taxon>
        <taxon>Viridiplantae</taxon>
        <taxon>Streptophyta</taxon>
        <taxon>Embryophyta</taxon>
        <taxon>Tracheophyta</taxon>
        <taxon>Spermatophyta</taxon>
        <taxon>Pinopsida</taxon>
        <taxon>Pinidae</taxon>
        <taxon>Conifers I</taxon>
        <taxon>Pinales</taxon>
        <taxon>Pinaceae</taxon>
        <taxon>Picea</taxon>
    </lineage>
</organism>
<dbReference type="EMBL" id="LKAM01000007">
    <property type="protein sequence ID" value="KUM47694.1"/>
    <property type="molecule type" value="Genomic_DNA"/>
</dbReference>
<protein>
    <submittedName>
        <fullName evidence="1">Uncharacterized protein</fullName>
    </submittedName>
</protein>
<geneLocation type="mitochondrion" evidence="1"/>
<reference evidence="1" key="1">
    <citation type="journal article" date="2015" name="Genome Biol. Evol.">
        <title>Organellar Genomes of White Spruce (Picea glauca): Assembly and Annotation.</title>
        <authorList>
            <person name="Jackman S.D."/>
            <person name="Warren R.L."/>
            <person name="Gibb E.A."/>
            <person name="Vandervalk B.P."/>
            <person name="Mohamadi H."/>
            <person name="Chu J."/>
            <person name="Raymond A."/>
            <person name="Pleasance S."/>
            <person name="Coope R."/>
            <person name="Wildung M.R."/>
            <person name="Ritland C.E."/>
            <person name="Bousquet J."/>
            <person name="Jones S.J."/>
            <person name="Bohlmann J."/>
            <person name="Birol I."/>
        </authorList>
    </citation>
    <scope>NUCLEOTIDE SEQUENCE [LARGE SCALE GENOMIC DNA]</scope>
    <source>
        <tissue evidence="1">Flushing bud</tissue>
    </source>
</reference>
<keyword evidence="1" id="KW-0496">Mitochondrion</keyword>
<dbReference type="AlphaFoldDB" id="A0A101LYI5"/>
<name>A0A101LYI5_PICGL</name>
<sequence length="70" mass="7779">MVIRWCSAVENTYSLNEFIPFVTTKNSCWRLPRKGGSQSQPHKGAIPQVPTLICAAKMSKSLLEPSSPFL</sequence>
<proteinExistence type="predicted"/>
<gene>
    <name evidence="1" type="ORF">ABT39_MTgene5881</name>
</gene>
<evidence type="ECO:0000313" key="1">
    <source>
        <dbReference type="EMBL" id="KUM47694.1"/>
    </source>
</evidence>
<comment type="caution">
    <text evidence="1">The sequence shown here is derived from an EMBL/GenBank/DDBJ whole genome shotgun (WGS) entry which is preliminary data.</text>
</comment>
<accession>A0A101LYI5</accession>